<protein>
    <submittedName>
        <fullName evidence="1">Uncharacterized protein</fullName>
    </submittedName>
</protein>
<sequence>MRITLNRSGGFAAVRALTGEITIDTDSLTEPSSREIEHLVGAVDFEHAVARQTPKPGAGDYISYTLTVSHDDGESAVSFTSPIADPTLQHLVSRIEEIGREKNPR</sequence>
<name>W9G5Q2_9MICO</name>
<dbReference type="Proteomes" id="UP000019489">
    <property type="component" value="Unassembled WGS sequence"/>
</dbReference>
<dbReference type="OrthoDB" id="4947318at2"/>
<organism evidence="1 2">
    <name type="scientific">Intrasporangium oryzae NRRL B-24470</name>
    <dbReference type="NCBI Taxonomy" id="1386089"/>
    <lineage>
        <taxon>Bacteria</taxon>
        <taxon>Bacillati</taxon>
        <taxon>Actinomycetota</taxon>
        <taxon>Actinomycetes</taxon>
        <taxon>Micrococcales</taxon>
        <taxon>Intrasporangiaceae</taxon>
        <taxon>Intrasporangium</taxon>
    </lineage>
</organism>
<dbReference type="Pfam" id="PF20242">
    <property type="entry name" value="Emfourin"/>
    <property type="match status" value="1"/>
</dbReference>
<dbReference type="AlphaFoldDB" id="W9G5Q2"/>
<accession>W9G5Q2</accession>
<evidence type="ECO:0000313" key="1">
    <source>
        <dbReference type="EMBL" id="EWT00632.1"/>
    </source>
</evidence>
<proteinExistence type="predicted"/>
<dbReference type="RefSeq" id="WP_034807928.1">
    <property type="nucleotide sequence ID" value="NZ_AWSA01000038.1"/>
</dbReference>
<comment type="caution">
    <text evidence="1">The sequence shown here is derived from an EMBL/GenBank/DDBJ whole genome shotgun (WGS) entry which is preliminary data.</text>
</comment>
<dbReference type="EMBL" id="AWSA01000038">
    <property type="protein sequence ID" value="EWT00632.1"/>
    <property type="molecule type" value="Genomic_DNA"/>
</dbReference>
<dbReference type="InterPro" id="IPR049457">
    <property type="entry name" value="Emfourin"/>
</dbReference>
<keyword evidence="2" id="KW-1185">Reference proteome</keyword>
<dbReference type="STRING" id="1386089.N865_14310"/>
<reference evidence="1 2" key="1">
    <citation type="submission" date="2013-08" db="EMBL/GenBank/DDBJ databases">
        <title>Intrasporangium oryzae NRRL B-24470.</title>
        <authorList>
            <person name="Liu H."/>
            <person name="Wang G."/>
        </authorList>
    </citation>
    <scope>NUCLEOTIDE SEQUENCE [LARGE SCALE GENOMIC DNA]</scope>
    <source>
        <strain evidence="1 2">NRRL B-24470</strain>
    </source>
</reference>
<evidence type="ECO:0000313" key="2">
    <source>
        <dbReference type="Proteomes" id="UP000019489"/>
    </source>
</evidence>
<gene>
    <name evidence="1" type="ORF">N865_14310</name>
</gene>